<keyword evidence="3" id="KW-0418">Kinase</keyword>
<dbReference type="EMBL" id="WRXO01000003">
    <property type="protein sequence ID" value="MVT41719.1"/>
    <property type="molecule type" value="Genomic_DNA"/>
</dbReference>
<dbReference type="Pfam" id="PF06580">
    <property type="entry name" value="His_kinase"/>
    <property type="match status" value="1"/>
</dbReference>
<comment type="caution">
    <text evidence="3">The sequence shown here is derived from an EMBL/GenBank/DDBJ whole genome shotgun (WGS) entry which is preliminary data.</text>
</comment>
<keyword evidence="4" id="KW-1185">Reference proteome</keyword>
<accession>A0A6N8JBR3</accession>
<dbReference type="Proteomes" id="UP000468388">
    <property type="component" value="Unassembled WGS sequence"/>
</dbReference>
<keyword evidence="3" id="KW-0808">Transferase</keyword>
<dbReference type="InterPro" id="IPR050640">
    <property type="entry name" value="Bact_2-comp_sensor_kinase"/>
</dbReference>
<feature type="transmembrane region" description="Helical" evidence="1">
    <location>
        <begin position="9"/>
        <end position="26"/>
    </location>
</feature>
<dbReference type="SUPFAM" id="SSF55874">
    <property type="entry name" value="ATPase domain of HSP90 chaperone/DNA topoisomerase II/histidine kinase"/>
    <property type="match status" value="1"/>
</dbReference>
<evidence type="ECO:0000313" key="4">
    <source>
        <dbReference type="Proteomes" id="UP000468388"/>
    </source>
</evidence>
<dbReference type="PANTHER" id="PTHR34220">
    <property type="entry name" value="SENSOR HISTIDINE KINASE YPDA"/>
    <property type="match status" value="1"/>
</dbReference>
<feature type="transmembrane region" description="Helical" evidence="1">
    <location>
        <begin position="46"/>
        <end position="63"/>
    </location>
</feature>
<evidence type="ECO:0000259" key="2">
    <source>
        <dbReference type="Pfam" id="PF06580"/>
    </source>
</evidence>
<name>A0A6N8JBR3_9BACT</name>
<organism evidence="3 4">
    <name type="scientific">Chitinophaga oryziterrae</name>
    <dbReference type="NCBI Taxonomy" id="1031224"/>
    <lineage>
        <taxon>Bacteria</taxon>
        <taxon>Pseudomonadati</taxon>
        <taxon>Bacteroidota</taxon>
        <taxon>Chitinophagia</taxon>
        <taxon>Chitinophagales</taxon>
        <taxon>Chitinophagaceae</taxon>
        <taxon>Chitinophaga</taxon>
    </lineage>
</organism>
<dbReference type="GO" id="GO:0000155">
    <property type="term" value="F:phosphorelay sensor kinase activity"/>
    <property type="evidence" value="ECO:0007669"/>
    <property type="project" value="InterPro"/>
</dbReference>
<dbReference type="InterPro" id="IPR036890">
    <property type="entry name" value="HATPase_C_sf"/>
</dbReference>
<keyword evidence="1" id="KW-0472">Membrane</keyword>
<gene>
    <name evidence="3" type="ORF">GO495_14110</name>
</gene>
<feature type="transmembrane region" description="Helical" evidence="1">
    <location>
        <begin position="120"/>
        <end position="137"/>
    </location>
</feature>
<keyword evidence="1" id="KW-1133">Transmembrane helix</keyword>
<proteinExistence type="predicted"/>
<evidence type="ECO:0000313" key="3">
    <source>
        <dbReference type="EMBL" id="MVT41719.1"/>
    </source>
</evidence>
<feature type="transmembrane region" description="Helical" evidence="1">
    <location>
        <begin position="83"/>
        <end position="100"/>
    </location>
</feature>
<dbReference type="AlphaFoldDB" id="A0A6N8JBR3"/>
<dbReference type="PANTHER" id="PTHR34220:SF7">
    <property type="entry name" value="SENSOR HISTIDINE KINASE YPDA"/>
    <property type="match status" value="1"/>
</dbReference>
<evidence type="ECO:0000256" key="1">
    <source>
        <dbReference type="SAM" id="Phobius"/>
    </source>
</evidence>
<dbReference type="Gene3D" id="3.30.565.10">
    <property type="entry name" value="Histidine kinase-like ATPase, C-terminal domain"/>
    <property type="match status" value="1"/>
</dbReference>
<keyword evidence="1" id="KW-0812">Transmembrane</keyword>
<reference evidence="3 4" key="1">
    <citation type="submission" date="2019-12" db="EMBL/GenBank/DDBJ databases">
        <title>The draft genomic sequence of strain Chitinophaga oryziterrae JCM 16595.</title>
        <authorList>
            <person name="Zhang X."/>
        </authorList>
    </citation>
    <scope>NUCLEOTIDE SEQUENCE [LARGE SCALE GENOMIC DNA]</scope>
    <source>
        <strain evidence="3 4">JCM 16595</strain>
    </source>
</reference>
<feature type="domain" description="Signal transduction histidine kinase internal region" evidence="2">
    <location>
        <begin position="157"/>
        <end position="234"/>
    </location>
</feature>
<sequence length="337" mass="38899">MNATMGRMFYIYSSLFISFALNLPKLLALRNEGVVAHYWRFDPYEIIFQTVINFIFCLCIFYINRKYFRTPANQWRLKEEGVALLFNFVLLAVFTIIIVKAQKKLFSPGLLPGKGVGMKFLISMLLIAIELKIVDILRHARSKEMENAQLRNAHLKAELGLLKGQLQPHFFFNALSSLSGVVREDPSQAQYYINQLSKVYRYSLQKNDHNLVNLKDELNAVQSYVALLKMRHEKGFELKVDIEEADMQYLLPHMSLQPLIENASKHNIVTVSRPLQIHIFIADHQLIVENNIQLVSFPEAGTGIGLPNLNERYKILMQQEISIMKKDGKFIVKLPLK</sequence>
<dbReference type="InterPro" id="IPR010559">
    <property type="entry name" value="Sig_transdc_His_kin_internal"/>
</dbReference>
<protein>
    <submittedName>
        <fullName evidence="3">Histidine kinase</fullName>
    </submittedName>
</protein>
<dbReference type="GO" id="GO:0016020">
    <property type="term" value="C:membrane"/>
    <property type="evidence" value="ECO:0007669"/>
    <property type="project" value="InterPro"/>
</dbReference>